<dbReference type="InterPro" id="IPR011701">
    <property type="entry name" value="MFS"/>
</dbReference>
<organism evidence="8 9">
    <name type="scientific">Talaromyces stipitatus (strain ATCC 10500 / CBS 375.48 / QM 6759 / NRRL 1006)</name>
    <name type="common">Penicillium stipitatum</name>
    <dbReference type="NCBI Taxonomy" id="441959"/>
    <lineage>
        <taxon>Eukaryota</taxon>
        <taxon>Fungi</taxon>
        <taxon>Dikarya</taxon>
        <taxon>Ascomycota</taxon>
        <taxon>Pezizomycotina</taxon>
        <taxon>Eurotiomycetes</taxon>
        <taxon>Eurotiomycetidae</taxon>
        <taxon>Eurotiales</taxon>
        <taxon>Trichocomaceae</taxon>
        <taxon>Talaromyces</taxon>
        <taxon>Talaromyces sect. Talaromyces</taxon>
    </lineage>
</organism>
<evidence type="ECO:0000256" key="6">
    <source>
        <dbReference type="SAM" id="Phobius"/>
    </source>
</evidence>
<dbReference type="FunCoup" id="B8LV88">
    <property type="interactions" value="101"/>
</dbReference>
<dbReference type="PANTHER" id="PTHR23501">
    <property type="entry name" value="MAJOR FACILITATOR SUPERFAMILY"/>
    <property type="match status" value="1"/>
</dbReference>
<accession>B8LV88</accession>
<dbReference type="PROSITE" id="PS50850">
    <property type="entry name" value="MFS"/>
    <property type="match status" value="1"/>
</dbReference>
<gene>
    <name evidence="8" type="ORF">TSTA_065910</name>
</gene>
<dbReference type="Pfam" id="PF07690">
    <property type="entry name" value="MFS_1"/>
    <property type="match status" value="1"/>
</dbReference>
<keyword evidence="9" id="KW-1185">Reference proteome</keyword>
<dbReference type="SUPFAM" id="SSF103473">
    <property type="entry name" value="MFS general substrate transporter"/>
    <property type="match status" value="1"/>
</dbReference>
<dbReference type="PANTHER" id="PTHR23501:SF201">
    <property type="entry name" value="MFS AFLATOXIN EFFLUX PUMP"/>
    <property type="match status" value="1"/>
</dbReference>
<dbReference type="Gene3D" id="1.20.1250.20">
    <property type="entry name" value="MFS general substrate transporter like domains"/>
    <property type="match status" value="1"/>
</dbReference>
<dbReference type="GO" id="GO:0005886">
    <property type="term" value="C:plasma membrane"/>
    <property type="evidence" value="ECO:0007669"/>
    <property type="project" value="TreeGrafter"/>
</dbReference>
<dbReference type="GO" id="GO:0022857">
    <property type="term" value="F:transmembrane transporter activity"/>
    <property type="evidence" value="ECO:0007669"/>
    <property type="project" value="InterPro"/>
</dbReference>
<dbReference type="FunFam" id="1.20.1250.20:FF:000196">
    <property type="entry name" value="MFS toxin efflux pump (AflT)"/>
    <property type="match status" value="1"/>
</dbReference>
<feature type="transmembrane region" description="Helical" evidence="6">
    <location>
        <begin position="378"/>
        <end position="397"/>
    </location>
</feature>
<feature type="transmembrane region" description="Helical" evidence="6">
    <location>
        <begin position="113"/>
        <end position="133"/>
    </location>
</feature>
<dbReference type="PhylomeDB" id="B8LV88"/>
<dbReference type="Gene3D" id="1.20.1720.10">
    <property type="entry name" value="Multidrug resistance protein D"/>
    <property type="match status" value="1"/>
</dbReference>
<name>B8LV88_TALSN</name>
<feature type="transmembrane region" description="Helical" evidence="6">
    <location>
        <begin position="84"/>
        <end position="106"/>
    </location>
</feature>
<evidence type="ECO:0000313" key="9">
    <source>
        <dbReference type="Proteomes" id="UP000001745"/>
    </source>
</evidence>
<feature type="transmembrane region" description="Helical" evidence="6">
    <location>
        <begin position="352"/>
        <end position="371"/>
    </location>
</feature>
<feature type="region of interest" description="Disordered" evidence="5">
    <location>
        <begin position="543"/>
        <end position="562"/>
    </location>
</feature>
<sequence>MAEPQQTQKLVRDEEEPINAEKVELEETTQNLSVEYPRGLRLALILLSLYLSVFLVALVMLWDRTILATAIPKITDEFHSLDDIGWYGSAFLLPASSLVLLLGKLYAILNPKWVFIVLVMLFEIGSALCGAAPNSPALIIGRVVAGLGAAGIFSGAVIILVGIVPLEKRPLYQGLFGAVFAVSSVAGPLLGGVFTDRVSWRWCFYINLPFGGVTLLVLILFLDISRPKEQQNLDFYGFIQRIDLLGTAFFLPSIVCLLLAFEWEGTTYAWGNDRIIALFILAGFFFVAFILSHFRRTEYLTIPGRIAFQRSVAAAFIITICIGSTLMVMAYYIPIWFQVVQGASAVGSGVRLIAMVLAMVVGSVAGGGITFRSGYYTPCMIASTIISAVGCGMISTWKVNSSTGIWVGYQILFGFGLGLGMQQPNMAVQTILPKKDISTGVSYLFFGQSLGGSVFLSIAQNVYLEKLVHELRDTITNSNFNPAALTSAGATQIRNIVPPSILPQVLEIENTALRSAFYIAVATSAFSFLPSLFMEWKSIKNGEGQGEKMKEVAGDANENKDP</sequence>
<feature type="transmembrane region" description="Helical" evidence="6">
    <location>
        <begin position="403"/>
        <end position="420"/>
    </location>
</feature>
<dbReference type="EMBL" id="EQ962652">
    <property type="protein sequence ID" value="EED23138.1"/>
    <property type="molecule type" value="Genomic_DNA"/>
</dbReference>
<dbReference type="VEuPathDB" id="FungiDB:TSTA_065910"/>
<protein>
    <submittedName>
        <fullName evidence="8">Efflux pump antibiotic resistance protein, putative</fullName>
    </submittedName>
</protein>
<dbReference type="RefSeq" id="XP_002340525.1">
    <property type="nucleotide sequence ID" value="XM_002340484.1"/>
</dbReference>
<dbReference type="InParanoid" id="B8LV88"/>
<keyword evidence="4 6" id="KW-0472">Membrane</keyword>
<feature type="transmembrane region" description="Helical" evidence="6">
    <location>
        <begin position="515"/>
        <end position="533"/>
    </location>
</feature>
<dbReference type="FunFam" id="1.20.1720.10:FF:000012">
    <property type="entry name" value="MFS toxin efflux pump (AflT)"/>
    <property type="match status" value="1"/>
</dbReference>
<keyword evidence="2 6" id="KW-0812">Transmembrane</keyword>
<evidence type="ECO:0000256" key="4">
    <source>
        <dbReference type="ARBA" id="ARBA00023136"/>
    </source>
</evidence>
<evidence type="ECO:0000313" key="8">
    <source>
        <dbReference type="EMBL" id="EED23138.1"/>
    </source>
</evidence>
<proteinExistence type="predicted"/>
<dbReference type="OMA" id="MQHPNIA"/>
<feature type="transmembrane region" description="Helical" evidence="6">
    <location>
        <begin position="42"/>
        <end position="62"/>
    </location>
</feature>
<dbReference type="InterPro" id="IPR036259">
    <property type="entry name" value="MFS_trans_sf"/>
</dbReference>
<evidence type="ECO:0000256" key="5">
    <source>
        <dbReference type="SAM" id="MobiDB-lite"/>
    </source>
</evidence>
<dbReference type="Proteomes" id="UP000001745">
    <property type="component" value="Unassembled WGS sequence"/>
</dbReference>
<feature type="transmembrane region" description="Helical" evidence="6">
    <location>
        <begin position="275"/>
        <end position="291"/>
    </location>
</feature>
<feature type="transmembrane region" description="Helical" evidence="6">
    <location>
        <begin position="202"/>
        <end position="222"/>
    </location>
</feature>
<dbReference type="CDD" id="cd17502">
    <property type="entry name" value="MFS_Azr1_MDR_like"/>
    <property type="match status" value="1"/>
</dbReference>
<evidence type="ECO:0000256" key="3">
    <source>
        <dbReference type="ARBA" id="ARBA00022989"/>
    </source>
</evidence>
<dbReference type="InterPro" id="IPR020846">
    <property type="entry name" value="MFS_dom"/>
</dbReference>
<evidence type="ECO:0000259" key="7">
    <source>
        <dbReference type="PROSITE" id="PS50850"/>
    </source>
</evidence>
<dbReference type="eggNOG" id="KOG0254">
    <property type="taxonomic scope" value="Eukaryota"/>
</dbReference>
<feature type="transmembrane region" description="Helical" evidence="6">
    <location>
        <begin position="139"/>
        <end position="164"/>
    </location>
</feature>
<evidence type="ECO:0000256" key="2">
    <source>
        <dbReference type="ARBA" id="ARBA00022692"/>
    </source>
</evidence>
<dbReference type="HOGENOM" id="CLU_000960_22_1_1"/>
<feature type="transmembrane region" description="Helical" evidence="6">
    <location>
        <begin position="312"/>
        <end position="332"/>
    </location>
</feature>
<feature type="transmembrane region" description="Helical" evidence="6">
    <location>
        <begin position="242"/>
        <end position="263"/>
    </location>
</feature>
<keyword evidence="3 6" id="KW-1133">Transmembrane helix</keyword>
<feature type="transmembrane region" description="Helical" evidence="6">
    <location>
        <begin position="441"/>
        <end position="463"/>
    </location>
</feature>
<reference evidence="9" key="1">
    <citation type="journal article" date="2015" name="Genome Announc.">
        <title>Genome sequence of the AIDS-associated pathogen Penicillium marneffei (ATCC18224) and its near taxonomic relative Talaromyces stipitatus (ATCC10500).</title>
        <authorList>
            <person name="Nierman W.C."/>
            <person name="Fedorova-Abrams N.D."/>
            <person name="Andrianopoulos A."/>
        </authorList>
    </citation>
    <scope>NUCLEOTIDE SEQUENCE [LARGE SCALE GENOMIC DNA]</scope>
    <source>
        <strain evidence="9">ATCC 10500 / CBS 375.48 / QM 6759 / NRRL 1006</strain>
    </source>
</reference>
<feature type="domain" description="Major facilitator superfamily (MFS) profile" evidence="7">
    <location>
        <begin position="49"/>
        <end position="539"/>
    </location>
</feature>
<feature type="transmembrane region" description="Helical" evidence="6">
    <location>
        <begin position="171"/>
        <end position="190"/>
    </location>
</feature>
<dbReference type="GeneID" id="8102408"/>
<evidence type="ECO:0000256" key="1">
    <source>
        <dbReference type="ARBA" id="ARBA00004141"/>
    </source>
</evidence>
<comment type="subcellular location">
    <subcellularLocation>
        <location evidence="1">Membrane</location>
        <topology evidence="1">Multi-pass membrane protein</topology>
    </subcellularLocation>
</comment>
<dbReference type="OrthoDB" id="2985014at2759"/>
<dbReference type="AlphaFoldDB" id="B8LV88"/>